<dbReference type="STRING" id="632292.Calhy_2550"/>
<evidence type="ECO:0000313" key="2">
    <source>
        <dbReference type="Proteomes" id="UP000006890"/>
    </source>
</evidence>
<proteinExistence type="predicted"/>
<dbReference type="Proteomes" id="UP000006890">
    <property type="component" value="Chromosome"/>
</dbReference>
<reference evidence="1 2" key="2">
    <citation type="journal article" date="2011" name="J. Bacteriol.">
        <title>Complete genome sequences for the anaerobic, extremely thermophilic plant biomass-degrading bacteria Caldicellulosiruptor hydrothermalis, Caldicellulosiruptor kristjanssonii, Caldicellulosiruptor kronotskyensis, Caldicellulosiruptor owensenis, and Caldicellulosiruptor lactoaceticus.</title>
        <authorList>
            <person name="Blumer-Schuette S.E."/>
            <person name="Ozdemir I."/>
            <person name="Mistry D."/>
            <person name="Lucas S."/>
            <person name="Lapidus A."/>
            <person name="Cheng J.F."/>
            <person name="Goodwin L.A."/>
            <person name="Pitluck S."/>
            <person name="Land M.L."/>
            <person name="Hauser L.J."/>
            <person name="Woyke T."/>
            <person name="Mikhailova N."/>
            <person name="Pati A."/>
            <person name="Kyrpides N.C."/>
            <person name="Ivanova N."/>
            <person name="Detter J.C."/>
            <person name="Walston-Davenport K."/>
            <person name="Han S."/>
            <person name="Adams M.W."/>
            <person name="Kelly R.M."/>
        </authorList>
    </citation>
    <scope>NUCLEOTIDE SEQUENCE [LARGE SCALE GENOMIC DNA]</scope>
    <source>
        <strain evidence="2">DSM 18901 / VKM B-2411 / 108</strain>
    </source>
</reference>
<keyword evidence="2" id="KW-1185">Reference proteome</keyword>
<protein>
    <submittedName>
        <fullName evidence="1">Uncharacterized protein</fullName>
    </submittedName>
</protein>
<evidence type="ECO:0000313" key="1">
    <source>
        <dbReference type="EMBL" id="ADQ08240.1"/>
    </source>
</evidence>
<name>E4QAD6_CALH1</name>
<reference key="1">
    <citation type="submission" date="2010-09" db="EMBL/GenBank/DDBJ databases">
        <title>Complete sequence of Caldicellulosiruptor hydrothermalis 108.</title>
        <authorList>
            <consortium name="US DOE Joint Genome Institute"/>
            <person name="Lucas S."/>
            <person name="Copeland A."/>
            <person name="Lapidus A."/>
            <person name="Cheng J.-F."/>
            <person name="Bruce D."/>
            <person name="Goodwin L."/>
            <person name="Pitluck S."/>
            <person name="Davenport K."/>
            <person name="Detter J.C."/>
            <person name="Han C."/>
            <person name="Tapia R."/>
            <person name="Land M."/>
            <person name="Hauser L."/>
            <person name="Chang Y.-J."/>
            <person name="Jeffries C."/>
            <person name="Kyrpides N."/>
            <person name="Ivanova N."/>
            <person name="Mikhailova N."/>
            <person name="Blumer-Schuette S.E."/>
            <person name="Kelly R.M."/>
            <person name="Woyke T."/>
        </authorList>
    </citation>
    <scope>NUCLEOTIDE SEQUENCE</scope>
    <source>
        <strain>108</strain>
    </source>
</reference>
<accession>E4QAD6</accession>
<sequence>MKKLSLKTLKPQAITKQVNVCGFFVKSQTKNHKIPQTATNSQRAGYKQSDYQDKILEVDGFNPQREDYKHVKA</sequence>
<dbReference type="EMBL" id="CP002219">
    <property type="protein sequence ID" value="ADQ08240.1"/>
    <property type="molecule type" value="Genomic_DNA"/>
</dbReference>
<dbReference type="HOGENOM" id="CLU_2697646_0_0_9"/>
<organism evidence="1 2">
    <name type="scientific">Caldicellulosiruptor hydrothermalis (strain DSM 18901 / VKM B-2411 / 108)</name>
    <dbReference type="NCBI Taxonomy" id="632292"/>
    <lineage>
        <taxon>Bacteria</taxon>
        <taxon>Bacillati</taxon>
        <taxon>Bacillota</taxon>
        <taxon>Bacillota incertae sedis</taxon>
        <taxon>Caldicellulosiruptorales</taxon>
        <taxon>Caldicellulosiruptoraceae</taxon>
        <taxon>Caldicellulosiruptor</taxon>
    </lineage>
</organism>
<dbReference type="KEGG" id="chd:Calhy_2550"/>
<gene>
    <name evidence="1" type="ordered locus">Calhy_2550</name>
</gene>
<dbReference type="AlphaFoldDB" id="E4QAD6"/>
<dbReference type="RefSeq" id="WP_013404375.1">
    <property type="nucleotide sequence ID" value="NC_014652.1"/>
</dbReference>